<evidence type="ECO:0000313" key="14">
    <source>
        <dbReference type="Proteomes" id="UP000614601"/>
    </source>
</evidence>
<feature type="domain" description="CBS" evidence="11">
    <location>
        <begin position="174"/>
        <end position="232"/>
    </location>
</feature>
<protein>
    <recommendedName>
        <fullName evidence="15">CNNM transmembrane domain-containing protein</fullName>
    </recommendedName>
</protein>
<keyword evidence="7 9" id="KW-0129">CBS domain</keyword>
<evidence type="ECO:0000256" key="2">
    <source>
        <dbReference type="ARBA" id="ARBA00010484"/>
    </source>
</evidence>
<dbReference type="InterPro" id="IPR044751">
    <property type="entry name" value="Ion_transp-like_CBS"/>
</dbReference>
<dbReference type="CDD" id="cd04590">
    <property type="entry name" value="CBS_pair_CorC_HlyC_assoc"/>
    <property type="match status" value="1"/>
</dbReference>
<evidence type="ECO:0000256" key="9">
    <source>
        <dbReference type="PROSITE-ProRule" id="PRU00703"/>
    </source>
</evidence>
<evidence type="ECO:0000256" key="1">
    <source>
        <dbReference type="ARBA" id="ARBA00004554"/>
    </source>
</evidence>
<reference evidence="13" key="1">
    <citation type="submission" date="2020-09" db="EMBL/GenBank/DDBJ databases">
        <authorList>
            <person name="Kikuchi T."/>
        </authorList>
    </citation>
    <scope>NUCLEOTIDE SEQUENCE</scope>
    <source>
        <strain evidence="13">SH1</strain>
    </source>
</reference>
<keyword evidence="5 10" id="KW-1133">Transmembrane helix</keyword>
<comment type="subcellular location">
    <subcellularLocation>
        <location evidence="1">Basolateral cell membrane</location>
        <topology evidence="1">Multi-pass membrane protein</topology>
    </subcellularLocation>
</comment>
<dbReference type="GO" id="GO:0022857">
    <property type="term" value="F:transmembrane transporter activity"/>
    <property type="evidence" value="ECO:0007669"/>
    <property type="project" value="TreeGrafter"/>
</dbReference>
<feature type="domain" description="CNNM transmembrane" evidence="12">
    <location>
        <begin position="1"/>
        <end position="90"/>
    </location>
</feature>
<sequence length="354" mass="40316">MGLMALSPQELELIMKSGSETERRYAKAILPIRRCGNRLLCTILLMNVLVNSAISILMGDLTSGVIAFVAASTGIVLFGEIVPQSVCIKKVGAMEIADKSVQDVMTPIEDVFMLSSNAVLNKKNVTEILKRGYTRIPIYEDGDRNCITTLLFVQDLALLDPEDNFTVQTVCKYYNHTLRFVTAETSLHTMLEEFKEGEYHLAVIMDDEENAIGIITLEDIVEEILQSEIIDESDTIIDNRYRQKRARKISRVDAGVDTEFKTMSESAITVIAHWLRSNFPVFQEQFLEVRALVQLIKNNLHQVDFSRENVLEHRHKHHKLNLYTDGVVSRRFILILEGSAMVEFAELKMKFQQR</sequence>
<dbReference type="Pfam" id="PF01595">
    <property type="entry name" value="CNNM"/>
    <property type="match status" value="1"/>
</dbReference>
<dbReference type="PANTHER" id="PTHR12064">
    <property type="entry name" value="METAL TRANSPORTER CNNM"/>
    <property type="match status" value="1"/>
</dbReference>
<dbReference type="GO" id="GO:0040026">
    <property type="term" value="P:positive regulation of vulval development"/>
    <property type="evidence" value="ECO:0007669"/>
    <property type="project" value="UniProtKB-ARBA"/>
</dbReference>
<keyword evidence="14" id="KW-1185">Reference proteome</keyword>
<dbReference type="PANTHER" id="PTHR12064:SF94">
    <property type="entry name" value="UNEXTENDED PROTEIN"/>
    <property type="match status" value="1"/>
</dbReference>
<dbReference type="Pfam" id="PF25562">
    <property type="entry name" value="CNBH_CNNM2_C"/>
    <property type="match status" value="1"/>
</dbReference>
<evidence type="ECO:0000256" key="5">
    <source>
        <dbReference type="ARBA" id="ARBA00022989"/>
    </source>
</evidence>
<dbReference type="GO" id="GO:0010960">
    <property type="term" value="P:magnesium ion homeostasis"/>
    <property type="evidence" value="ECO:0007669"/>
    <property type="project" value="InterPro"/>
</dbReference>
<keyword evidence="4" id="KW-0677">Repeat</keyword>
<dbReference type="GO" id="GO:0032026">
    <property type="term" value="P:response to magnesium ion"/>
    <property type="evidence" value="ECO:0007669"/>
    <property type="project" value="UniProtKB-ARBA"/>
</dbReference>
<proteinExistence type="inferred from homology"/>
<evidence type="ECO:0000259" key="12">
    <source>
        <dbReference type="PROSITE" id="PS51846"/>
    </source>
</evidence>
<evidence type="ECO:0000256" key="6">
    <source>
        <dbReference type="ARBA" id="ARBA00023065"/>
    </source>
</evidence>
<dbReference type="OrthoDB" id="5353557at2759"/>
<dbReference type="Pfam" id="PF00571">
    <property type="entry name" value="CBS"/>
    <property type="match status" value="1"/>
</dbReference>
<dbReference type="InterPro" id="IPR046342">
    <property type="entry name" value="CBS_dom_sf"/>
</dbReference>
<dbReference type="EMBL" id="CAJFDH010000002">
    <property type="protein sequence ID" value="CAD5208982.1"/>
    <property type="molecule type" value="Genomic_DNA"/>
</dbReference>
<dbReference type="AlphaFoldDB" id="A0A811JZF9"/>
<evidence type="ECO:0008006" key="15">
    <source>
        <dbReference type="Google" id="ProtNLM"/>
    </source>
</evidence>
<dbReference type="GO" id="GO:0040018">
    <property type="term" value="P:positive regulation of multicellular organism growth"/>
    <property type="evidence" value="ECO:0007669"/>
    <property type="project" value="UniProtKB-ARBA"/>
</dbReference>
<dbReference type="InterPro" id="IPR000644">
    <property type="entry name" value="CBS_dom"/>
</dbReference>
<dbReference type="Gene3D" id="3.10.580.10">
    <property type="entry name" value="CBS-domain"/>
    <property type="match status" value="1"/>
</dbReference>
<dbReference type="FunFam" id="3.10.580.10:FF:000006">
    <property type="entry name" value="DUF21 and CBS domain protein"/>
    <property type="match status" value="1"/>
</dbReference>
<dbReference type="InterPro" id="IPR045095">
    <property type="entry name" value="ACDP"/>
</dbReference>
<gene>
    <name evidence="13" type="ORF">BOKJ2_LOCUS2452</name>
</gene>
<keyword evidence="6" id="KW-0406">Ion transport</keyword>
<dbReference type="PROSITE" id="PS51371">
    <property type="entry name" value="CBS"/>
    <property type="match status" value="1"/>
</dbReference>
<accession>A0A811JZF9</accession>
<dbReference type="GO" id="GO:0015693">
    <property type="term" value="P:magnesium ion transport"/>
    <property type="evidence" value="ECO:0007669"/>
    <property type="project" value="UniProtKB-ARBA"/>
</dbReference>
<keyword evidence="6" id="KW-0813">Transport</keyword>
<dbReference type="Proteomes" id="UP000783686">
    <property type="component" value="Unassembled WGS sequence"/>
</dbReference>
<dbReference type="PROSITE" id="PS51846">
    <property type="entry name" value="CNNM"/>
    <property type="match status" value="1"/>
</dbReference>
<organism evidence="13 14">
    <name type="scientific">Bursaphelenchus okinawaensis</name>
    <dbReference type="NCBI Taxonomy" id="465554"/>
    <lineage>
        <taxon>Eukaryota</taxon>
        <taxon>Metazoa</taxon>
        <taxon>Ecdysozoa</taxon>
        <taxon>Nematoda</taxon>
        <taxon>Chromadorea</taxon>
        <taxon>Rhabditida</taxon>
        <taxon>Tylenchina</taxon>
        <taxon>Tylenchomorpha</taxon>
        <taxon>Aphelenchoidea</taxon>
        <taxon>Aphelenchoididae</taxon>
        <taxon>Bursaphelenchus</taxon>
    </lineage>
</organism>
<comment type="similarity">
    <text evidence="2">Belongs to the ACDP family.</text>
</comment>
<dbReference type="EMBL" id="CAJFCW020000002">
    <property type="protein sequence ID" value="CAG9088197.1"/>
    <property type="molecule type" value="Genomic_DNA"/>
</dbReference>
<evidence type="ECO:0000259" key="11">
    <source>
        <dbReference type="PROSITE" id="PS51371"/>
    </source>
</evidence>
<dbReference type="GO" id="GO:0016323">
    <property type="term" value="C:basolateral plasma membrane"/>
    <property type="evidence" value="ECO:0007669"/>
    <property type="project" value="UniProtKB-SubCell"/>
</dbReference>
<evidence type="ECO:0000256" key="10">
    <source>
        <dbReference type="PROSITE-ProRule" id="PRU01193"/>
    </source>
</evidence>
<evidence type="ECO:0000256" key="4">
    <source>
        <dbReference type="ARBA" id="ARBA00022737"/>
    </source>
</evidence>
<evidence type="ECO:0000313" key="13">
    <source>
        <dbReference type="EMBL" id="CAD5208982.1"/>
    </source>
</evidence>
<comment type="caution">
    <text evidence="13">The sequence shown here is derived from an EMBL/GenBank/DDBJ whole genome shotgun (WGS) entry which is preliminary data.</text>
</comment>
<dbReference type="SUPFAM" id="SSF54631">
    <property type="entry name" value="CBS-domain pair"/>
    <property type="match status" value="1"/>
</dbReference>
<evidence type="ECO:0000256" key="3">
    <source>
        <dbReference type="ARBA" id="ARBA00022692"/>
    </source>
</evidence>
<keyword evidence="3 10" id="KW-0812">Transmembrane</keyword>
<dbReference type="GO" id="GO:1905941">
    <property type="term" value="P:positive regulation of gonad development"/>
    <property type="evidence" value="ECO:0007669"/>
    <property type="project" value="UniProtKB-ARBA"/>
</dbReference>
<dbReference type="InterPro" id="IPR002550">
    <property type="entry name" value="CNNM"/>
</dbReference>
<dbReference type="GO" id="GO:0008340">
    <property type="term" value="P:determination of adult lifespan"/>
    <property type="evidence" value="ECO:0007669"/>
    <property type="project" value="UniProtKB-ARBA"/>
</dbReference>
<evidence type="ECO:0000256" key="7">
    <source>
        <dbReference type="ARBA" id="ARBA00023122"/>
    </source>
</evidence>
<evidence type="ECO:0000256" key="8">
    <source>
        <dbReference type="ARBA" id="ARBA00023136"/>
    </source>
</evidence>
<keyword evidence="8 10" id="KW-0472">Membrane</keyword>
<dbReference type="Proteomes" id="UP000614601">
    <property type="component" value="Unassembled WGS sequence"/>
</dbReference>
<name>A0A811JZF9_9BILA</name>